<evidence type="ECO:0000259" key="8">
    <source>
        <dbReference type="SMART" id="SM01403"/>
    </source>
</evidence>
<dbReference type="EMBL" id="LGUA01000002">
    <property type="protein sequence ID" value="OAX85578.1"/>
    <property type="molecule type" value="Genomic_DNA"/>
</dbReference>
<dbReference type="OrthoDB" id="366214at2759"/>
<evidence type="ECO:0000256" key="7">
    <source>
        <dbReference type="SAM" id="MobiDB-lite"/>
    </source>
</evidence>
<evidence type="ECO:0000256" key="3">
    <source>
        <dbReference type="ARBA" id="ARBA00023274"/>
    </source>
</evidence>
<keyword evidence="10" id="KW-1185">Reference proteome</keyword>
<dbReference type="Proteomes" id="UP000091918">
    <property type="component" value="Unassembled WGS sequence"/>
</dbReference>
<accession>A0A1B7P9A8</accession>
<organism evidence="9 10">
    <name type="scientific">Emergomyces africanus</name>
    <dbReference type="NCBI Taxonomy" id="1955775"/>
    <lineage>
        <taxon>Eukaryota</taxon>
        <taxon>Fungi</taxon>
        <taxon>Dikarya</taxon>
        <taxon>Ascomycota</taxon>
        <taxon>Pezizomycotina</taxon>
        <taxon>Eurotiomycetes</taxon>
        <taxon>Eurotiomycetidae</taxon>
        <taxon>Onygenales</taxon>
        <taxon>Ajellomycetaceae</taxon>
        <taxon>Emergomyces</taxon>
    </lineage>
</organism>
<evidence type="ECO:0000256" key="1">
    <source>
        <dbReference type="ARBA" id="ARBA00007102"/>
    </source>
</evidence>
<feature type="compositionally biased region" description="Polar residues" evidence="7">
    <location>
        <begin position="26"/>
        <end position="47"/>
    </location>
</feature>
<evidence type="ECO:0000256" key="6">
    <source>
        <dbReference type="ARBA" id="ARBA00078476"/>
    </source>
</evidence>
<evidence type="ECO:0000256" key="4">
    <source>
        <dbReference type="ARBA" id="ARBA00035261"/>
    </source>
</evidence>
<comment type="caution">
    <text evidence="9">The sequence shown here is derived from an EMBL/GenBank/DDBJ whole genome shotgun (WGS) entry which is preliminary data.</text>
</comment>
<feature type="region of interest" description="Disordered" evidence="7">
    <location>
        <begin position="23"/>
        <end position="47"/>
    </location>
</feature>
<dbReference type="GO" id="GO:0005840">
    <property type="term" value="C:ribosome"/>
    <property type="evidence" value="ECO:0007669"/>
    <property type="project" value="UniProtKB-KW"/>
</dbReference>
<dbReference type="GO" id="GO:0003735">
    <property type="term" value="F:structural constituent of ribosome"/>
    <property type="evidence" value="ECO:0007669"/>
    <property type="project" value="InterPro"/>
</dbReference>
<dbReference type="InterPro" id="IPR036838">
    <property type="entry name" value="Ribosomal_uS10_dom_sf"/>
</dbReference>
<keyword evidence="2" id="KW-0689">Ribosomal protein</keyword>
<evidence type="ECO:0000256" key="2">
    <source>
        <dbReference type="ARBA" id="ARBA00022980"/>
    </source>
</evidence>
<feature type="domain" description="Small ribosomal subunit protein uS10" evidence="8">
    <location>
        <begin position="104"/>
        <end position="201"/>
    </location>
</feature>
<protein>
    <recommendedName>
        <fullName evidence="4">Small ribosomal subunit protein uS10m</fullName>
    </recommendedName>
    <alternativeName>
        <fullName evidence="5">37S ribosomal protein S10, mitochondrial</fullName>
    </alternativeName>
    <alternativeName>
        <fullName evidence="6">Mitochondrial ribosomal small subunit protein 10</fullName>
    </alternativeName>
</protein>
<name>A0A1B7P9A8_9EURO</name>
<proteinExistence type="inferred from homology"/>
<dbReference type="GO" id="GO:0006412">
    <property type="term" value="P:translation"/>
    <property type="evidence" value="ECO:0007669"/>
    <property type="project" value="InterPro"/>
</dbReference>
<dbReference type="AlphaFoldDB" id="A0A1B7P9A8"/>
<evidence type="ECO:0000313" key="10">
    <source>
        <dbReference type="Proteomes" id="UP000091918"/>
    </source>
</evidence>
<dbReference type="InterPro" id="IPR001848">
    <property type="entry name" value="Ribosomal_uS10"/>
</dbReference>
<dbReference type="FunFam" id="3.30.70.600:FF:000003">
    <property type="entry name" value="30S ribosomal protein S10"/>
    <property type="match status" value="1"/>
</dbReference>
<dbReference type="GO" id="GO:1990904">
    <property type="term" value="C:ribonucleoprotein complex"/>
    <property type="evidence" value="ECO:0007669"/>
    <property type="project" value="UniProtKB-KW"/>
</dbReference>
<reference evidence="9 10" key="1">
    <citation type="submission" date="2015-07" db="EMBL/GenBank/DDBJ databases">
        <title>Emmonsia species relationships and genome sequence.</title>
        <authorList>
            <person name="Cuomo C.A."/>
            <person name="Schwartz I.S."/>
            <person name="Kenyon C."/>
            <person name="de Hoog G.S."/>
            <person name="Govender N.P."/>
            <person name="Botha A."/>
            <person name="Moreno L."/>
            <person name="de Vries M."/>
            <person name="Munoz J.F."/>
            <person name="Stielow J.B."/>
        </authorList>
    </citation>
    <scope>NUCLEOTIDE SEQUENCE [LARGE SCALE GENOMIC DNA]</scope>
    <source>
        <strain evidence="9 10">CBS 136260</strain>
    </source>
</reference>
<evidence type="ECO:0000256" key="5">
    <source>
        <dbReference type="ARBA" id="ARBA00042916"/>
    </source>
</evidence>
<dbReference type="InterPro" id="IPR027486">
    <property type="entry name" value="Ribosomal_uS10_dom"/>
</dbReference>
<dbReference type="Gene3D" id="3.30.70.600">
    <property type="entry name" value="Ribosomal protein S10 domain"/>
    <property type="match status" value="1"/>
</dbReference>
<comment type="similarity">
    <text evidence="1">Belongs to the universal ribosomal protein uS10 family.</text>
</comment>
<keyword evidence="3" id="KW-0687">Ribonucleoprotein</keyword>
<dbReference type="PANTHER" id="PTHR11700">
    <property type="entry name" value="30S RIBOSOMAL PROTEIN S10 FAMILY MEMBER"/>
    <property type="match status" value="1"/>
</dbReference>
<evidence type="ECO:0000313" key="9">
    <source>
        <dbReference type="EMBL" id="OAX85578.1"/>
    </source>
</evidence>
<gene>
    <name evidence="9" type="ORF">ACJ72_00039</name>
</gene>
<dbReference type="STRING" id="1658172.A0A1B7P9A8"/>
<dbReference type="SUPFAM" id="SSF54999">
    <property type="entry name" value="Ribosomal protein S10"/>
    <property type="match status" value="1"/>
</dbReference>
<dbReference type="SMART" id="SM01403">
    <property type="entry name" value="Ribosomal_S10"/>
    <property type="match status" value="1"/>
</dbReference>
<dbReference type="Pfam" id="PF00338">
    <property type="entry name" value="Ribosomal_S10"/>
    <property type="match status" value="1"/>
</dbReference>
<sequence>MFCANPIRSAWRSTKRLKISSVLRPVSSSQPPAQENGSPTVQNPSRTVTSIELSTSSAPLDGTPKEWGERLDQIGSKFRLPRSVQAVYLKPLRRKAEFGLPVCDLQLRSYSAQHVEFFADFALRAAYYLNLPTSGPIPLPRITERWTVLKSNFAHKKSQENFERITLRRLIQIKDGHPDAVQTWLAFLRKHAFHGVGMKANVWDHSPIGVGKLMDDTAAELDSAIEEKLANFGSSKKAFGQVESVAELVDRKKFMNNNSR</sequence>
<dbReference type="HAMAP" id="MF_00508">
    <property type="entry name" value="Ribosomal_uS10"/>
    <property type="match status" value="1"/>
</dbReference>